<name>A0A1G2EP26_9BACT</name>
<evidence type="ECO:0000256" key="1">
    <source>
        <dbReference type="SAM" id="Phobius"/>
    </source>
</evidence>
<accession>A0A1G2EP26</accession>
<feature type="transmembrane region" description="Helical" evidence="1">
    <location>
        <begin position="112"/>
        <end position="142"/>
    </location>
</feature>
<dbReference type="Pfam" id="PF05656">
    <property type="entry name" value="DUF805"/>
    <property type="match status" value="1"/>
</dbReference>
<dbReference type="AlphaFoldDB" id="A0A1G2EP26"/>
<sequence length="198" mass="23165">MKDPYKIFGISDIATDEEIQKAFLASLGDSKQVNGEWEAVFDINGVMPNIERWEAIFEAYNNIKKIRERDRKKREFAEKLNKNIENVPNGVSEPKYLLAFFSFQGRMGRKRYFFMFLIIFIPALIVTVINIPVVSFVFYIIVIQFQACNIVRRFHDLNKSGLHYWLGFIPLYNIYLMVVLFTRKGTAGDNLYGRDPLI</sequence>
<dbReference type="Proteomes" id="UP000179122">
    <property type="component" value="Unassembled WGS sequence"/>
</dbReference>
<keyword evidence="1" id="KW-1133">Transmembrane helix</keyword>
<dbReference type="EMBL" id="MHML01000008">
    <property type="protein sequence ID" value="OGZ27292.1"/>
    <property type="molecule type" value="Genomic_DNA"/>
</dbReference>
<organism evidence="2 3">
    <name type="scientific">Candidatus Nealsonbacteria bacterium RIFCSPLOWO2_12_FULL_39_31</name>
    <dbReference type="NCBI Taxonomy" id="1801676"/>
    <lineage>
        <taxon>Bacteria</taxon>
        <taxon>Candidatus Nealsoniibacteriota</taxon>
    </lineage>
</organism>
<protein>
    <submittedName>
        <fullName evidence="2">Uncharacterized protein</fullName>
    </submittedName>
</protein>
<keyword evidence="1" id="KW-0812">Transmembrane</keyword>
<dbReference type="PANTHER" id="PTHR34980">
    <property type="entry name" value="INNER MEMBRANE PROTEIN-RELATED-RELATED"/>
    <property type="match status" value="1"/>
</dbReference>
<proteinExistence type="predicted"/>
<dbReference type="InterPro" id="IPR008523">
    <property type="entry name" value="DUF805"/>
</dbReference>
<comment type="caution">
    <text evidence="2">The sequence shown here is derived from an EMBL/GenBank/DDBJ whole genome shotgun (WGS) entry which is preliminary data.</text>
</comment>
<gene>
    <name evidence="2" type="ORF">A3F95_00015</name>
</gene>
<reference evidence="2 3" key="1">
    <citation type="journal article" date="2016" name="Nat. Commun.">
        <title>Thousands of microbial genomes shed light on interconnected biogeochemical processes in an aquifer system.</title>
        <authorList>
            <person name="Anantharaman K."/>
            <person name="Brown C.T."/>
            <person name="Hug L.A."/>
            <person name="Sharon I."/>
            <person name="Castelle C.J."/>
            <person name="Probst A.J."/>
            <person name="Thomas B.C."/>
            <person name="Singh A."/>
            <person name="Wilkins M.J."/>
            <person name="Karaoz U."/>
            <person name="Brodie E.L."/>
            <person name="Williams K.H."/>
            <person name="Hubbard S.S."/>
            <person name="Banfield J.F."/>
        </authorList>
    </citation>
    <scope>NUCLEOTIDE SEQUENCE [LARGE SCALE GENOMIC DNA]</scope>
</reference>
<feature type="transmembrane region" description="Helical" evidence="1">
    <location>
        <begin position="162"/>
        <end position="181"/>
    </location>
</feature>
<evidence type="ECO:0000313" key="3">
    <source>
        <dbReference type="Proteomes" id="UP000179122"/>
    </source>
</evidence>
<keyword evidence="1" id="KW-0472">Membrane</keyword>
<evidence type="ECO:0000313" key="2">
    <source>
        <dbReference type="EMBL" id="OGZ27292.1"/>
    </source>
</evidence>
<dbReference type="GO" id="GO:0005886">
    <property type="term" value="C:plasma membrane"/>
    <property type="evidence" value="ECO:0007669"/>
    <property type="project" value="TreeGrafter"/>
</dbReference>